<dbReference type="EMBL" id="CAXHTA020000005">
    <property type="protein sequence ID" value="CAL5221863.1"/>
    <property type="molecule type" value="Genomic_DNA"/>
</dbReference>
<sequence length="347" mass="38899">MHEKAHGGGVLEHEGGYYWYGEDKSGQTYKTWTLMSEGTARVDVIGIRCYSSDDLANWEDEGLVLAAGQHPDLATKMVAERPKVIFNDLTQQFVMWMHIDNARYDMARVGVAVSDSPTGAFRYVRSFRPHGQQSRDLTLFKDDTGSAYVVYSSNGNKDLHIGRLSRDYTDVIGTYRRAIVGASREAPALFRHGKRYYMVTSGCTGWDPNKALVHSARSMMGEWTLLGNPCIGESEMEAAQTFGAQSTFVLPAPGRPGSFIFMADQWNPENLSTSRYVWLPLWVLDGNQHEDSQDAITSSPRSTMTGLQVIVQWQALWRMSDLDTLPKRLMPMHSSPVNVSHNVDDTN</sequence>
<dbReference type="Pfam" id="PF04616">
    <property type="entry name" value="Glyco_hydro_43"/>
    <property type="match status" value="1"/>
</dbReference>
<evidence type="ECO:0000256" key="4">
    <source>
        <dbReference type="RuleBase" id="RU361187"/>
    </source>
</evidence>
<reference evidence="5 6" key="1">
    <citation type="submission" date="2024-06" db="EMBL/GenBank/DDBJ databases">
        <authorList>
            <person name="Kraege A."/>
            <person name="Thomma B."/>
        </authorList>
    </citation>
    <scope>NUCLEOTIDE SEQUENCE [LARGE SCALE GENOMIC DNA]</scope>
</reference>
<comment type="caution">
    <text evidence="5">The sequence shown here is derived from an EMBL/GenBank/DDBJ whole genome shotgun (WGS) entry which is preliminary data.</text>
</comment>
<keyword evidence="3 4" id="KW-0326">Glycosidase</keyword>
<keyword evidence="6" id="KW-1185">Reference proteome</keyword>
<evidence type="ECO:0000256" key="2">
    <source>
        <dbReference type="ARBA" id="ARBA00022801"/>
    </source>
</evidence>
<protein>
    <submittedName>
        <fullName evidence="5">G4124 protein</fullName>
    </submittedName>
</protein>
<evidence type="ECO:0000256" key="1">
    <source>
        <dbReference type="ARBA" id="ARBA00009865"/>
    </source>
</evidence>
<gene>
    <name evidence="5" type="primary">g4124</name>
    <name evidence="5" type="ORF">VP750_LOCUS3522</name>
</gene>
<evidence type="ECO:0000313" key="6">
    <source>
        <dbReference type="Proteomes" id="UP001497392"/>
    </source>
</evidence>
<dbReference type="Gene3D" id="2.115.10.20">
    <property type="entry name" value="Glycosyl hydrolase domain, family 43"/>
    <property type="match status" value="1"/>
</dbReference>
<comment type="similarity">
    <text evidence="1 4">Belongs to the glycosyl hydrolase 43 family.</text>
</comment>
<keyword evidence="2 4" id="KW-0378">Hydrolase</keyword>
<accession>A0ABP1FUK8</accession>
<name>A0ABP1FUK8_9CHLO</name>
<dbReference type="PANTHER" id="PTHR22925">
    <property type="entry name" value="GLYCOSYL HYDROLASE 43 FAMILY MEMBER"/>
    <property type="match status" value="1"/>
</dbReference>
<dbReference type="InterPro" id="IPR023296">
    <property type="entry name" value="Glyco_hydro_beta-prop_sf"/>
</dbReference>
<dbReference type="CDD" id="cd18825">
    <property type="entry name" value="GH43_CtGH43-like"/>
    <property type="match status" value="1"/>
</dbReference>
<dbReference type="PANTHER" id="PTHR22925:SF3">
    <property type="entry name" value="GLYCOSYL HYDROLASE FAMILY PROTEIN 43"/>
    <property type="match status" value="1"/>
</dbReference>
<organism evidence="5 6">
    <name type="scientific">Coccomyxa viridis</name>
    <dbReference type="NCBI Taxonomy" id="1274662"/>
    <lineage>
        <taxon>Eukaryota</taxon>
        <taxon>Viridiplantae</taxon>
        <taxon>Chlorophyta</taxon>
        <taxon>core chlorophytes</taxon>
        <taxon>Trebouxiophyceae</taxon>
        <taxon>Trebouxiophyceae incertae sedis</taxon>
        <taxon>Coccomyxaceae</taxon>
        <taxon>Coccomyxa</taxon>
    </lineage>
</organism>
<proteinExistence type="inferred from homology"/>
<dbReference type="SUPFAM" id="SSF75005">
    <property type="entry name" value="Arabinanase/levansucrase/invertase"/>
    <property type="match status" value="1"/>
</dbReference>
<evidence type="ECO:0000256" key="3">
    <source>
        <dbReference type="ARBA" id="ARBA00023295"/>
    </source>
</evidence>
<dbReference type="InterPro" id="IPR006710">
    <property type="entry name" value="Glyco_hydro_43"/>
</dbReference>
<evidence type="ECO:0000313" key="5">
    <source>
        <dbReference type="EMBL" id="CAL5221863.1"/>
    </source>
</evidence>
<dbReference type="Proteomes" id="UP001497392">
    <property type="component" value="Unassembled WGS sequence"/>
</dbReference>